<evidence type="ECO:0000313" key="6">
    <source>
        <dbReference type="Proteomes" id="UP000738325"/>
    </source>
</evidence>
<keyword evidence="6" id="KW-1185">Reference proteome</keyword>
<dbReference type="InterPro" id="IPR000873">
    <property type="entry name" value="AMP-dep_synth/lig_dom"/>
</dbReference>
<dbReference type="InterPro" id="IPR045851">
    <property type="entry name" value="AMP-bd_C_sf"/>
</dbReference>
<sequence length="557" mass="61118">MIFQSPVPVPVFPVVDIYHYLDSNPCGVELGKKIFVDSITGDYLTFGQFLSDTKHFAAGLQDEFHFQPRDVLAVFSYNQCPGNSLFTQLSITQYDFGVPILGALCAGGVVTTINHSYTLSEVVSQLKDSGAKYMVTTLDLLPTASEAAKICGIAPEKIFLFGSDDPVSGKRSYKSIYAKRLAVPETIDLDDIAYLCYSSGTTGMSKGVMLTHRNITSNLVQIMSHEAEVITEKDSIVLGFLPLYHVYGLVNCLHISLVTGAETIIMSKFDLLSFLNNIQKFKVTNTFIVPPVALALAKHPVIQKYDLTSLRHVLCGAAPLPKDLCGLIEGRLGVYCRQGFGMTEASPLVTCLRPGQRGPDGSVGPLVAGLMAKVVDPETGKELGVGEQGEWLLKGPNVMKGYLNNSEATKHTIREDGWMHTGDIVYVDEQDNWFVVDRLKELIKYKGFQIPAAELEELLQTHPKIMDAAVIPVYDASQATEIPRAYVVLRDAALADSALKRDIEEFVASRVAPHKKLRGGVVFTHEIPKSASGKILRKDIVKLDREQDLAGERKAYV</sequence>
<proteinExistence type="inferred from homology"/>
<comment type="caution">
    <text evidence="5">The sequence shown here is derived from an EMBL/GenBank/DDBJ whole genome shotgun (WGS) entry which is preliminary data.</text>
</comment>
<gene>
    <name evidence="5" type="ORF">BGZ99_003440</name>
</gene>
<evidence type="ECO:0000313" key="5">
    <source>
        <dbReference type="EMBL" id="KAG0322174.1"/>
    </source>
</evidence>
<dbReference type="Proteomes" id="UP000738325">
    <property type="component" value="Unassembled WGS sequence"/>
</dbReference>
<reference evidence="5" key="1">
    <citation type="journal article" date="2020" name="Fungal Divers.">
        <title>Resolving the Mortierellaceae phylogeny through synthesis of multi-gene phylogenetics and phylogenomics.</title>
        <authorList>
            <person name="Vandepol N."/>
            <person name="Liber J."/>
            <person name="Desiro A."/>
            <person name="Na H."/>
            <person name="Kennedy M."/>
            <person name="Barry K."/>
            <person name="Grigoriev I.V."/>
            <person name="Miller A.N."/>
            <person name="O'Donnell K."/>
            <person name="Stajich J.E."/>
            <person name="Bonito G."/>
        </authorList>
    </citation>
    <scope>NUCLEOTIDE SEQUENCE</scope>
    <source>
        <strain evidence="5">REB-010B</strain>
    </source>
</reference>
<dbReference type="CDD" id="cd05911">
    <property type="entry name" value="Firefly_Luc_like"/>
    <property type="match status" value="1"/>
</dbReference>
<dbReference type="PROSITE" id="PS00455">
    <property type="entry name" value="AMP_BINDING"/>
    <property type="match status" value="1"/>
</dbReference>
<dbReference type="Gene3D" id="3.40.50.980">
    <property type="match status" value="2"/>
</dbReference>
<dbReference type="Pfam" id="PF00501">
    <property type="entry name" value="AMP-binding"/>
    <property type="match status" value="1"/>
</dbReference>
<evidence type="ECO:0000256" key="2">
    <source>
        <dbReference type="ARBA" id="ARBA00022598"/>
    </source>
</evidence>
<keyword evidence="2" id="KW-0436">Ligase</keyword>
<dbReference type="SUPFAM" id="SSF56801">
    <property type="entry name" value="Acetyl-CoA synthetase-like"/>
    <property type="match status" value="1"/>
</dbReference>
<dbReference type="InterPro" id="IPR020845">
    <property type="entry name" value="AMP-binding_CS"/>
</dbReference>
<feature type="domain" description="AMP-binding enzyme C-terminal" evidence="4">
    <location>
        <begin position="454"/>
        <end position="534"/>
    </location>
</feature>
<dbReference type="Pfam" id="PF13193">
    <property type="entry name" value="AMP-binding_C"/>
    <property type="match status" value="1"/>
</dbReference>
<name>A0A9P6RK75_9FUNG</name>
<dbReference type="OrthoDB" id="1898221at2759"/>
<dbReference type="AlphaFoldDB" id="A0A9P6RK75"/>
<dbReference type="Gene3D" id="2.30.38.10">
    <property type="entry name" value="Luciferase, Domain 3"/>
    <property type="match status" value="1"/>
</dbReference>
<comment type="similarity">
    <text evidence="1">Belongs to the ATP-dependent AMP-binding enzyme family.</text>
</comment>
<protein>
    <submittedName>
        <fullName evidence="5">Uncharacterized protein</fullName>
    </submittedName>
</protein>
<dbReference type="PANTHER" id="PTHR24096">
    <property type="entry name" value="LONG-CHAIN-FATTY-ACID--COA LIGASE"/>
    <property type="match status" value="1"/>
</dbReference>
<feature type="domain" description="AMP-dependent synthetase/ligase" evidence="3">
    <location>
        <begin position="37"/>
        <end position="403"/>
    </location>
</feature>
<evidence type="ECO:0000259" key="4">
    <source>
        <dbReference type="Pfam" id="PF13193"/>
    </source>
</evidence>
<dbReference type="EMBL" id="JAAAIP010000218">
    <property type="protein sequence ID" value="KAG0322174.1"/>
    <property type="molecule type" value="Genomic_DNA"/>
</dbReference>
<dbReference type="Gene3D" id="3.30.300.30">
    <property type="match status" value="1"/>
</dbReference>
<organism evidence="5 6">
    <name type="scientific">Dissophora globulifera</name>
    <dbReference type="NCBI Taxonomy" id="979702"/>
    <lineage>
        <taxon>Eukaryota</taxon>
        <taxon>Fungi</taxon>
        <taxon>Fungi incertae sedis</taxon>
        <taxon>Mucoromycota</taxon>
        <taxon>Mortierellomycotina</taxon>
        <taxon>Mortierellomycetes</taxon>
        <taxon>Mortierellales</taxon>
        <taxon>Mortierellaceae</taxon>
        <taxon>Dissophora</taxon>
    </lineage>
</organism>
<evidence type="ECO:0000256" key="1">
    <source>
        <dbReference type="ARBA" id="ARBA00006432"/>
    </source>
</evidence>
<accession>A0A9P6RK75</accession>
<dbReference type="InterPro" id="IPR025110">
    <property type="entry name" value="AMP-bd_C"/>
</dbReference>
<evidence type="ECO:0000259" key="3">
    <source>
        <dbReference type="Pfam" id="PF00501"/>
    </source>
</evidence>
<dbReference type="GO" id="GO:0016405">
    <property type="term" value="F:CoA-ligase activity"/>
    <property type="evidence" value="ECO:0007669"/>
    <property type="project" value="TreeGrafter"/>
</dbReference>
<dbReference type="PANTHER" id="PTHR24096:SF149">
    <property type="entry name" value="AMP-BINDING DOMAIN-CONTAINING PROTEIN-RELATED"/>
    <property type="match status" value="1"/>
</dbReference>